<organism evidence="1 2">
    <name type="scientific">Salix suchowensis</name>
    <dbReference type="NCBI Taxonomy" id="1278906"/>
    <lineage>
        <taxon>Eukaryota</taxon>
        <taxon>Viridiplantae</taxon>
        <taxon>Streptophyta</taxon>
        <taxon>Embryophyta</taxon>
        <taxon>Tracheophyta</taxon>
        <taxon>Spermatophyta</taxon>
        <taxon>Magnoliopsida</taxon>
        <taxon>eudicotyledons</taxon>
        <taxon>Gunneridae</taxon>
        <taxon>Pentapetalae</taxon>
        <taxon>rosids</taxon>
        <taxon>fabids</taxon>
        <taxon>Malpighiales</taxon>
        <taxon>Salicaceae</taxon>
        <taxon>Saliceae</taxon>
        <taxon>Salix</taxon>
    </lineage>
</organism>
<accession>A0ABQ8ZZE2</accession>
<protein>
    <submittedName>
        <fullName evidence="1">Uncharacterized protein</fullName>
    </submittedName>
</protein>
<name>A0ABQ8ZZE2_9ROSI</name>
<reference evidence="1" key="2">
    <citation type="journal article" date="2023" name="Int. J. Mol. Sci.">
        <title>De Novo Assembly and Annotation of 11 Diverse Shrub Willow (Salix) Genomes Reveals Novel Gene Organization in Sex-Linked Regions.</title>
        <authorList>
            <person name="Hyden B."/>
            <person name="Feng K."/>
            <person name="Yates T.B."/>
            <person name="Jawdy S."/>
            <person name="Cereghino C."/>
            <person name="Smart L.B."/>
            <person name="Muchero W."/>
        </authorList>
    </citation>
    <scope>NUCLEOTIDE SEQUENCE</scope>
    <source>
        <tissue evidence="1">Shoot tip</tissue>
    </source>
</reference>
<evidence type="ECO:0000313" key="2">
    <source>
        <dbReference type="Proteomes" id="UP001141253"/>
    </source>
</evidence>
<comment type="caution">
    <text evidence="1">The sequence shown here is derived from an EMBL/GenBank/DDBJ whole genome shotgun (WGS) entry which is preliminary data.</text>
</comment>
<dbReference type="Proteomes" id="UP001141253">
    <property type="component" value="Chromosome 10"/>
</dbReference>
<dbReference type="EMBL" id="JAPFFI010000024">
    <property type="protein sequence ID" value="KAJ6313707.1"/>
    <property type="molecule type" value="Genomic_DNA"/>
</dbReference>
<keyword evidence="2" id="KW-1185">Reference proteome</keyword>
<gene>
    <name evidence="1" type="ORF">OIU77_015068</name>
</gene>
<sequence length="64" mass="7445">MKMEGGRIKKWSYRRWRIWTCPESTTSPEHLHSHMPSLHRAGPAPFSLALQSMLNINNKQLADN</sequence>
<evidence type="ECO:0000313" key="1">
    <source>
        <dbReference type="EMBL" id="KAJ6313707.1"/>
    </source>
</evidence>
<reference evidence="1" key="1">
    <citation type="submission" date="2022-10" db="EMBL/GenBank/DDBJ databases">
        <authorList>
            <person name="Hyden B.L."/>
            <person name="Feng K."/>
            <person name="Yates T."/>
            <person name="Jawdy S."/>
            <person name="Smart L.B."/>
            <person name="Muchero W."/>
        </authorList>
    </citation>
    <scope>NUCLEOTIDE SEQUENCE</scope>
    <source>
        <tissue evidence="1">Shoot tip</tissue>
    </source>
</reference>
<proteinExistence type="predicted"/>